<accession>A0ABV0QZ19</accession>
<proteinExistence type="predicted"/>
<name>A0ABV0QZ19_9TELE</name>
<comment type="caution">
    <text evidence="2">The sequence shown here is derived from an EMBL/GenBank/DDBJ whole genome shotgun (WGS) entry which is preliminary data.</text>
</comment>
<evidence type="ECO:0000259" key="1">
    <source>
        <dbReference type="Pfam" id="PF05192"/>
    </source>
</evidence>
<gene>
    <name evidence="2" type="ORF">XENOCAPTIV_007491</name>
</gene>
<dbReference type="Gene3D" id="1.10.1420.10">
    <property type="match status" value="2"/>
</dbReference>
<dbReference type="InterPro" id="IPR007696">
    <property type="entry name" value="DNA_mismatch_repair_MutS_core"/>
</dbReference>
<dbReference type="PANTHER" id="PTHR11361:SF35">
    <property type="entry name" value="DNA MISMATCH REPAIR PROTEIN MSH2"/>
    <property type="match status" value="1"/>
</dbReference>
<dbReference type="InterPro" id="IPR045076">
    <property type="entry name" value="MutS"/>
</dbReference>
<reference evidence="2 3" key="1">
    <citation type="submission" date="2021-06" db="EMBL/GenBank/DDBJ databases">
        <authorList>
            <person name="Palmer J.M."/>
        </authorList>
    </citation>
    <scope>NUCLEOTIDE SEQUENCE [LARGE SCALE GENOMIC DNA]</scope>
    <source>
        <strain evidence="2 3">XC_2019</strain>
        <tissue evidence="2">Muscle</tissue>
    </source>
</reference>
<dbReference type="InterPro" id="IPR036187">
    <property type="entry name" value="DNA_mismatch_repair_MutS_sf"/>
</dbReference>
<evidence type="ECO:0000313" key="2">
    <source>
        <dbReference type="EMBL" id="MEQ2201095.1"/>
    </source>
</evidence>
<dbReference type="PANTHER" id="PTHR11361">
    <property type="entry name" value="DNA MISMATCH REPAIR PROTEIN MUTS FAMILY MEMBER"/>
    <property type="match status" value="1"/>
</dbReference>
<dbReference type="Proteomes" id="UP001434883">
    <property type="component" value="Unassembled WGS sequence"/>
</dbReference>
<dbReference type="EMBL" id="JAHRIN010027061">
    <property type="protein sequence ID" value="MEQ2201095.1"/>
    <property type="molecule type" value="Genomic_DNA"/>
</dbReference>
<sequence>MVQAVCVLIIPSFDWLLKIVGILKISTQLRCVIFGYHFRSSSVILINITSNSVPVLDVCSEDRFIFDMCSHCSLQGSPDDTSGAHSLAGLLNKCRTPQGQRLVNQWIKQPLMDKTKIEERYKTQHLSNLYLTLNTDVGFLDDDCKAVVVTGLNLVESFVCDSELRQTCQEDLLRRFPDLHRLAKKFHRHTATLQDCYRVYQAVSHIPTLIMALERDSGMHWVLDQQASADLGL</sequence>
<evidence type="ECO:0000313" key="3">
    <source>
        <dbReference type="Proteomes" id="UP001434883"/>
    </source>
</evidence>
<dbReference type="SUPFAM" id="SSF48334">
    <property type="entry name" value="DNA repair protein MutS, domain III"/>
    <property type="match status" value="2"/>
</dbReference>
<dbReference type="Pfam" id="PF05192">
    <property type="entry name" value="MutS_III"/>
    <property type="match status" value="1"/>
</dbReference>
<protein>
    <recommendedName>
        <fullName evidence="1">DNA mismatch repair protein MutS core domain-containing protein</fullName>
    </recommendedName>
</protein>
<keyword evidence="3" id="KW-1185">Reference proteome</keyword>
<organism evidence="2 3">
    <name type="scientific">Xenoophorus captivus</name>
    <dbReference type="NCBI Taxonomy" id="1517983"/>
    <lineage>
        <taxon>Eukaryota</taxon>
        <taxon>Metazoa</taxon>
        <taxon>Chordata</taxon>
        <taxon>Craniata</taxon>
        <taxon>Vertebrata</taxon>
        <taxon>Euteleostomi</taxon>
        <taxon>Actinopterygii</taxon>
        <taxon>Neopterygii</taxon>
        <taxon>Teleostei</taxon>
        <taxon>Neoteleostei</taxon>
        <taxon>Acanthomorphata</taxon>
        <taxon>Ovalentaria</taxon>
        <taxon>Atherinomorphae</taxon>
        <taxon>Cyprinodontiformes</taxon>
        <taxon>Goodeidae</taxon>
        <taxon>Xenoophorus</taxon>
    </lineage>
</organism>
<feature type="domain" description="DNA mismatch repair protein MutS core" evidence="1">
    <location>
        <begin position="82"/>
        <end position="122"/>
    </location>
</feature>